<dbReference type="EMBL" id="JAZBJZ010000020">
    <property type="protein sequence ID" value="MEE3716486.1"/>
    <property type="molecule type" value="Genomic_DNA"/>
</dbReference>
<reference evidence="2" key="1">
    <citation type="submission" date="2024-01" db="EMBL/GenBank/DDBJ databases">
        <title>Bank of Algae and Cyanobacteria of the Azores (BACA) strain genomes.</title>
        <authorList>
            <person name="Luz R."/>
            <person name="Cordeiro R."/>
            <person name="Fonseca A."/>
            <person name="Goncalves V."/>
        </authorList>
    </citation>
    <scope>NUCLEOTIDE SEQUENCE</scope>
    <source>
        <strain evidence="2">BACA0141</strain>
    </source>
</reference>
<evidence type="ECO:0000259" key="1">
    <source>
        <dbReference type="Pfam" id="PF12697"/>
    </source>
</evidence>
<dbReference type="SUPFAM" id="SSF53474">
    <property type="entry name" value="alpha/beta-Hydrolases"/>
    <property type="match status" value="1"/>
</dbReference>
<accession>A0AAW9PV77</accession>
<dbReference type="PANTHER" id="PTHR46438:SF2">
    <property type="entry name" value="ALPHA_BETA-HYDROLASES SUPERFAMILY PROTEIN"/>
    <property type="match status" value="1"/>
</dbReference>
<proteinExistence type="predicted"/>
<keyword evidence="3" id="KW-1185">Reference proteome</keyword>
<dbReference type="PRINTS" id="PR00412">
    <property type="entry name" value="EPOXHYDRLASE"/>
</dbReference>
<dbReference type="Gene3D" id="3.40.50.1820">
    <property type="entry name" value="alpha/beta hydrolase"/>
    <property type="match status" value="1"/>
</dbReference>
<dbReference type="InterPro" id="IPR029058">
    <property type="entry name" value="AB_hydrolase_fold"/>
</dbReference>
<keyword evidence="2" id="KW-0378">Hydrolase</keyword>
<dbReference type="InterPro" id="IPR000073">
    <property type="entry name" value="AB_hydrolase_1"/>
</dbReference>
<comment type="caution">
    <text evidence="2">The sequence shown here is derived from an EMBL/GenBank/DDBJ whole genome shotgun (WGS) entry which is preliminary data.</text>
</comment>
<evidence type="ECO:0000313" key="3">
    <source>
        <dbReference type="Proteomes" id="UP001333818"/>
    </source>
</evidence>
<dbReference type="InterPro" id="IPR000639">
    <property type="entry name" value="Epox_hydrolase-like"/>
</dbReference>
<dbReference type="RefSeq" id="WP_330482915.1">
    <property type="nucleotide sequence ID" value="NZ_JAZBJZ010000020.1"/>
</dbReference>
<dbReference type="Proteomes" id="UP001333818">
    <property type="component" value="Unassembled WGS sequence"/>
</dbReference>
<organism evidence="2 3">
    <name type="scientific">Tumidithrix elongata BACA0141</name>
    <dbReference type="NCBI Taxonomy" id="2716417"/>
    <lineage>
        <taxon>Bacteria</taxon>
        <taxon>Bacillati</taxon>
        <taxon>Cyanobacteriota</taxon>
        <taxon>Cyanophyceae</taxon>
        <taxon>Pseudanabaenales</taxon>
        <taxon>Pseudanabaenaceae</taxon>
        <taxon>Tumidithrix</taxon>
        <taxon>Tumidithrix elongata</taxon>
    </lineage>
</organism>
<protein>
    <submittedName>
        <fullName evidence="2">Alpha/beta fold hydrolase</fullName>
    </submittedName>
</protein>
<evidence type="ECO:0000313" key="2">
    <source>
        <dbReference type="EMBL" id="MEE3716486.1"/>
    </source>
</evidence>
<dbReference type="GO" id="GO:0016787">
    <property type="term" value="F:hydrolase activity"/>
    <property type="evidence" value="ECO:0007669"/>
    <property type="project" value="UniProtKB-KW"/>
</dbReference>
<name>A0AAW9PV77_9CYAN</name>
<dbReference type="PANTHER" id="PTHR46438">
    <property type="entry name" value="ALPHA/BETA-HYDROLASES SUPERFAMILY PROTEIN"/>
    <property type="match status" value="1"/>
</dbReference>
<dbReference type="Pfam" id="PF12697">
    <property type="entry name" value="Abhydrolase_6"/>
    <property type="match status" value="1"/>
</dbReference>
<gene>
    <name evidence="2" type="ORF">V2H45_06995</name>
</gene>
<dbReference type="PRINTS" id="PR00111">
    <property type="entry name" value="ABHYDROLASE"/>
</dbReference>
<sequence length="296" mass="33090">MIALSLRYRDWVWRGWQTRYTFQRAEVLTPHTVPILLLHGFGASGDHWRNNMPTLAQHHSVYALDLVGFGASEKPPTDYSIYLWVEQVADFWQTFINRPTILVGNSIGSLVAAIAAHTHPEIAKGVVTISLPDIEALQAMVPKPVRPIKSALEAFASAIFAKPMFQIIRQPSVIRFVLGQIAYRDRTHIDDELVEIIAKPARDPQAAEAFVRLGQSLNRPGYSPSLTQALTELEIPILMLWGTQDKAIPPSEGARLVQYSNFAHLVYLDDMGHCAHDEAPERVNQEILTWIAAIGS</sequence>
<dbReference type="AlphaFoldDB" id="A0AAW9PV77"/>
<feature type="domain" description="AB hydrolase-1" evidence="1">
    <location>
        <begin position="35"/>
        <end position="285"/>
    </location>
</feature>